<dbReference type="GO" id="GO:0004930">
    <property type="term" value="F:G protein-coupled receptor activity"/>
    <property type="evidence" value="ECO:0007669"/>
    <property type="project" value="InterPro"/>
</dbReference>
<dbReference type="InterPro" id="IPR057244">
    <property type="entry name" value="GAIN_B"/>
</dbReference>
<dbReference type="SMART" id="SM00303">
    <property type="entry name" value="GPS"/>
    <property type="match status" value="1"/>
</dbReference>
<evidence type="ECO:0000256" key="2">
    <source>
        <dbReference type="ARBA" id="ARBA00022692"/>
    </source>
</evidence>
<dbReference type="EMBL" id="BGPR01019131">
    <property type="protein sequence ID" value="GBN81059.1"/>
    <property type="molecule type" value="Genomic_DNA"/>
</dbReference>
<keyword evidence="3 6" id="KW-1133">Transmembrane helix</keyword>
<feature type="transmembrane region" description="Helical" evidence="6">
    <location>
        <begin position="275"/>
        <end position="297"/>
    </location>
</feature>
<dbReference type="PROSITE" id="PS50261">
    <property type="entry name" value="G_PROTEIN_RECEP_F2_4"/>
    <property type="match status" value="1"/>
</dbReference>
<dbReference type="Proteomes" id="UP000499080">
    <property type="component" value="Unassembled WGS sequence"/>
</dbReference>
<dbReference type="OrthoDB" id="6355589at2759"/>
<dbReference type="GO" id="GO:0016020">
    <property type="term" value="C:membrane"/>
    <property type="evidence" value="ECO:0007669"/>
    <property type="project" value="UniProtKB-SubCell"/>
</dbReference>
<feature type="transmembrane region" description="Helical" evidence="6">
    <location>
        <begin position="249"/>
        <end position="269"/>
    </location>
</feature>
<keyword evidence="4 6" id="KW-0472">Membrane</keyword>
<keyword evidence="2 6" id="KW-0812">Transmembrane</keyword>
<feature type="transmembrane region" description="Helical" evidence="6">
    <location>
        <begin position="197"/>
        <end position="222"/>
    </location>
</feature>
<organism evidence="9 10">
    <name type="scientific">Araneus ventricosus</name>
    <name type="common">Orbweaver spider</name>
    <name type="synonym">Epeira ventricosa</name>
    <dbReference type="NCBI Taxonomy" id="182803"/>
    <lineage>
        <taxon>Eukaryota</taxon>
        <taxon>Metazoa</taxon>
        <taxon>Ecdysozoa</taxon>
        <taxon>Arthropoda</taxon>
        <taxon>Chelicerata</taxon>
        <taxon>Arachnida</taxon>
        <taxon>Araneae</taxon>
        <taxon>Araneomorphae</taxon>
        <taxon>Entelegynae</taxon>
        <taxon>Araneoidea</taxon>
        <taxon>Araneidae</taxon>
        <taxon>Araneus</taxon>
    </lineage>
</organism>
<proteinExistence type="predicted"/>
<protein>
    <submittedName>
        <fullName evidence="9">Adhesion G-protein coupled receptor G4</fullName>
    </submittedName>
</protein>
<evidence type="ECO:0000259" key="7">
    <source>
        <dbReference type="PROSITE" id="PS50221"/>
    </source>
</evidence>
<dbReference type="InterPro" id="IPR046338">
    <property type="entry name" value="GAIN_dom_sf"/>
</dbReference>
<evidence type="ECO:0000256" key="6">
    <source>
        <dbReference type="SAM" id="Phobius"/>
    </source>
</evidence>
<evidence type="ECO:0000256" key="1">
    <source>
        <dbReference type="ARBA" id="ARBA00004141"/>
    </source>
</evidence>
<dbReference type="PANTHER" id="PTHR47767">
    <property type="entry name" value="ADHESION G PROTEIN-COUPLED RECEPTOR G7"/>
    <property type="match status" value="1"/>
</dbReference>
<dbReference type="Pfam" id="PF01825">
    <property type="entry name" value="GPS"/>
    <property type="match status" value="1"/>
</dbReference>
<evidence type="ECO:0000259" key="8">
    <source>
        <dbReference type="PROSITE" id="PS50261"/>
    </source>
</evidence>
<dbReference type="InterPro" id="IPR053066">
    <property type="entry name" value="ADGR_G7"/>
</dbReference>
<dbReference type="CDD" id="cd15040">
    <property type="entry name" value="7tmB2_Adhesion"/>
    <property type="match status" value="1"/>
</dbReference>
<reference evidence="9 10" key="1">
    <citation type="journal article" date="2019" name="Sci. Rep.">
        <title>Orb-weaving spider Araneus ventricosus genome elucidates the spidroin gene catalogue.</title>
        <authorList>
            <person name="Kono N."/>
            <person name="Nakamura H."/>
            <person name="Ohtoshi R."/>
            <person name="Moran D.A.P."/>
            <person name="Shinohara A."/>
            <person name="Yoshida Y."/>
            <person name="Fujiwara M."/>
            <person name="Mori M."/>
            <person name="Tomita M."/>
            <person name="Arakawa K."/>
        </authorList>
    </citation>
    <scope>NUCLEOTIDE SEQUENCE [LARGE SCALE GENOMIC DNA]</scope>
</reference>
<feature type="transmembrane region" description="Helical" evidence="6">
    <location>
        <begin position="89"/>
        <end position="107"/>
    </location>
</feature>
<comment type="caution">
    <text evidence="9">The sequence shown here is derived from an EMBL/GenBank/DDBJ whole genome shotgun (WGS) entry which is preliminary data.</text>
</comment>
<dbReference type="GO" id="GO:0007166">
    <property type="term" value="P:cell surface receptor signaling pathway"/>
    <property type="evidence" value="ECO:0007669"/>
    <property type="project" value="InterPro"/>
</dbReference>
<name>A0A4Y2S0P5_ARAVE</name>
<dbReference type="InterPro" id="IPR000832">
    <property type="entry name" value="GPCR_2_secretin-like"/>
</dbReference>
<evidence type="ECO:0000256" key="3">
    <source>
        <dbReference type="ARBA" id="ARBA00022989"/>
    </source>
</evidence>
<dbReference type="PRINTS" id="PR00249">
    <property type="entry name" value="GPCRSECRETIN"/>
</dbReference>
<gene>
    <name evidence="9" type="primary">Adgrg4_2</name>
    <name evidence="9" type="ORF">AVEN_134721_1</name>
</gene>
<evidence type="ECO:0000313" key="9">
    <source>
        <dbReference type="EMBL" id="GBN81059.1"/>
    </source>
</evidence>
<dbReference type="InterPro" id="IPR017981">
    <property type="entry name" value="GPCR_2-like_7TM"/>
</dbReference>
<dbReference type="AlphaFoldDB" id="A0A4Y2S0P5"/>
<dbReference type="Gene3D" id="1.20.1070.10">
    <property type="entry name" value="Rhodopsin 7-helix transmembrane proteins"/>
    <property type="match status" value="1"/>
</dbReference>
<feature type="domain" description="GAIN-B" evidence="7">
    <location>
        <begin position="1"/>
        <end position="43"/>
    </location>
</feature>
<keyword evidence="9" id="KW-0675">Receptor</keyword>
<dbReference type="PROSITE" id="PS50221">
    <property type="entry name" value="GAIN_B"/>
    <property type="match status" value="1"/>
</dbReference>
<dbReference type="SUPFAM" id="SSF81321">
    <property type="entry name" value="Family A G protein-coupled receptor-like"/>
    <property type="match status" value="1"/>
</dbReference>
<keyword evidence="10" id="KW-1185">Reference proteome</keyword>
<dbReference type="Pfam" id="PF00002">
    <property type="entry name" value="7tm_2"/>
    <property type="match status" value="1"/>
</dbReference>
<evidence type="ECO:0000256" key="4">
    <source>
        <dbReference type="ARBA" id="ARBA00023136"/>
    </source>
</evidence>
<feature type="transmembrane region" description="Helical" evidence="6">
    <location>
        <begin position="157"/>
        <end position="177"/>
    </location>
</feature>
<evidence type="ECO:0000313" key="10">
    <source>
        <dbReference type="Proteomes" id="UP000499080"/>
    </source>
</evidence>
<feature type="transmembrane region" description="Helical" evidence="6">
    <location>
        <begin position="113"/>
        <end position="137"/>
    </location>
</feature>
<accession>A0A4Y2S0P5</accession>
<comment type="subcellular location">
    <subcellularLocation>
        <location evidence="1">Membrane</location>
        <topology evidence="1">Multi-pass membrane protein</topology>
    </subcellularLocation>
</comment>
<dbReference type="InterPro" id="IPR000203">
    <property type="entry name" value="GPS"/>
</dbReference>
<feature type="domain" description="G-protein coupled receptors family 2 profile 2" evidence="8">
    <location>
        <begin position="53"/>
        <end position="299"/>
    </location>
</feature>
<keyword evidence="5" id="KW-1015">Disulfide bond</keyword>
<evidence type="ECO:0000256" key="5">
    <source>
        <dbReference type="ARBA" id="ARBA00023157"/>
    </source>
</evidence>
<dbReference type="Gene3D" id="2.60.220.50">
    <property type="match status" value="1"/>
</dbReference>
<sequence>MNDNSGGWSYEGCFTFLTDSTHVRCYCDHLTSFAVILEMKSGPAFTEIHRNLLSVITYIGCFLSIFGLGSIILTFIVFSKWRSELKHKVLFSLSLSLFFFLIIFLYGIERLGSMYGCMVVALLLHYFMLATFSWMVVEAVLQYYGLVKVIGTYVPRFIQKASLFAWGLPLIIVAAVLSVDYNLYSSSNKYCWVSNKVFYYAVAAPVLLMLAINFVIFGIISYSNTCGRSKKYLRSNQNEKQEMITRSKAVFCVSVLLGLSWVFGFLAAMDGAELMFQYLFTTTTTLQGFLFFVFFVLRQKKTRDLWLTFLKGPAPTASHNTGGTNVDSKDSQPGPVQNKLYKVVYRAKMM</sequence>
<feature type="transmembrane region" description="Helical" evidence="6">
    <location>
        <begin position="55"/>
        <end position="77"/>
    </location>
</feature>